<gene>
    <name evidence="1" type="ORF">ECRASSUSDP1_LOCUS14199</name>
</gene>
<dbReference type="AlphaFoldDB" id="A0AAD1XHR6"/>
<keyword evidence="2" id="KW-1185">Reference proteome</keyword>
<protein>
    <submittedName>
        <fullName evidence="1">Uncharacterized protein</fullName>
    </submittedName>
</protein>
<dbReference type="Proteomes" id="UP001295684">
    <property type="component" value="Unassembled WGS sequence"/>
</dbReference>
<evidence type="ECO:0000313" key="2">
    <source>
        <dbReference type="Proteomes" id="UP001295684"/>
    </source>
</evidence>
<sequence>MTDIQKEKCSIDTSNFEYDESDCNVYKLMPKEENILLSRFCSASKIMSPQAKQKKDSRGPLMKNERSHNEFKMSGVPVMEEPKFSDSEIYAFESDLPLDTVISREVSLSSISITEASYNDGAISPELSKIASKTSLDVTEADSSQTKANQVRRSNTNSNINKMAHGIKSRKPSSKLALKQIDSYMPEVEEEIYIENFHLAC</sequence>
<accession>A0AAD1XHR6</accession>
<proteinExistence type="predicted"/>
<dbReference type="EMBL" id="CAMPGE010014177">
    <property type="protein sequence ID" value="CAI2372865.1"/>
    <property type="molecule type" value="Genomic_DNA"/>
</dbReference>
<organism evidence="1 2">
    <name type="scientific">Euplotes crassus</name>
    <dbReference type="NCBI Taxonomy" id="5936"/>
    <lineage>
        <taxon>Eukaryota</taxon>
        <taxon>Sar</taxon>
        <taxon>Alveolata</taxon>
        <taxon>Ciliophora</taxon>
        <taxon>Intramacronucleata</taxon>
        <taxon>Spirotrichea</taxon>
        <taxon>Hypotrichia</taxon>
        <taxon>Euplotida</taxon>
        <taxon>Euplotidae</taxon>
        <taxon>Moneuplotes</taxon>
    </lineage>
</organism>
<reference evidence="1" key="1">
    <citation type="submission" date="2023-07" db="EMBL/GenBank/DDBJ databases">
        <authorList>
            <consortium name="AG Swart"/>
            <person name="Singh M."/>
            <person name="Singh A."/>
            <person name="Seah K."/>
            <person name="Emmerich C."/>
        </authorList>
    </citation>
    <scope>NUCLEOTIDE SEQUENCE</scope>
    <source>
        <strain evidence="1">DP1</strain>
    </source>
</reference>
<evidence type="ECO:0000313" key="1">
    <source>
        <dbReference type="EMBL" id="CAI2372865.1"/>
    </source>
</evidence>
<comment type="caution">
    <text evidence="1">The sequence shown here is derived from an EMBL/GenBank/DDBJ whole genome shotgun (WGS) entry which is preliminary data.</text>
</comment>
<name>A0AAD1XHR6_EUPCR</name>